<name>A0AA40C702_9PEZI</name>
<feature type="compositionally biased region" description="Low complexity" evidence="1">
    <location>
        <begin position="863"/>
        <end position="874"/>
    </location>
</feature>
<organism evidence="2 3">
    <name type="scientific">Immersiella caudata</name>
    <dbReference type="NCBI Taxonomy" id="314043"/>
    <lineage>
        <taxon>Eukaryota</taxon>
        <taxon>Fungi</taxon>
        <taxon>Dikarya</taxon>
        <taxon>Ascomycota</taxon>
        <taxon>Pezizomycotina</taxon>
        <taxon>Sordariomycetes</taxon>
        <taxon>Sordariomycetidae</taxon>
        <taxon>Sordariales</taxon>
        <taxon>Lasiosphaeriaceae</taxon>
        <taxon>Immersiella</taxon>
    </lineage>
</organism>
<dbReference type="EMBL" id="JAULSU010000002">
    <property type="protein sequence ID" value="KAK0627335.1"/>
    <property type="molecule type" value="Genomic_DNA"/>
</dbReference>
<evidence type="ECO:0008006" key="4">
    <source>
        <dbReference type="Google" id="ProtNLM"/>
    </source>
</evidence>
<feature type="compositionally biased region" description="Acidic residues" evidence="1">
    <location>
        <begin position="500"/>
        <end position="519"/>
    </location>
</feature>
<feature type="region of interest" description="Disordered" evidence="1">
    <location>
        <begin position="579"/>
        <end position="647"/>
    </location>
</feature>
<dbReference type="PANTHER" id="PTHR38166">
    <property type="entry name" value="C2H2-TYPE DOMAIN-CONTAINING PROTEIN-RELATED"/>
    <property type="match status" value="1"/>
</dbReference>
<feature type="compositionally biased region" description="Polar residues" evidence="1">
    <location>
        <begin position="835"/>
        <end position="844"/>
    </location>
</feature>
<feature type="compositionally biased region" description="Gly residues" evidence="1">
    <location>
        <begin position="623"/>
        <end position="641"/>
    </location>
</feature>
<feature type="compositionally biased region" description="Basic and acidic residues" evidence="1">
    <location>
        <begin position="450"/>
        <end position="471"/>
    </location>
</feature>
<proteinExistence type="predicted"/>
<keyword evidence="3" id="KW-1185">Reference proteome</keyword>
<feature type="region of interest" description="Disordered" evidence="1">
    <location>
        <begin position="1023"/>
        <end position="1050"/>
    </location>
</feature>
<evidence type="ECO:0000256" key="1">
    <source>
        <dbReference type="SAM" id="MobiDB-lite"/>
    </source>
</evidence>
<feature type="region of interest" description="Disordered" evidence="1">
    <location>
        <begin position="136"/>
        <end position="162"/>
    </location>
</feature>
<feature type="compositionally biased region" description="Polar residues" evidence="1">
    <location>
        <begin position="472"/>
        <end position="481"/>
    </location>
</feature>
<dbReference type="Proteomes" id="UP001175000">
    <property type="component" value="Unassembled WGS sequence"/>
</dbReference>
<feature type="region of interest" description="Disordered" evidence="1">
    <location>
        <begin position="835"/>
        <end position="936"/>
    </location>
</feature>
<sequence>MSSTIKALGFSPQAKSNLSLHGCPGASPAEYDSDTVRDSSPCPSLVHSATATDLESEAGDGMVPPFYVPVPAVGFPIHVEAKGHDEVPVYSAGADDPHQTRGPHDANCLGSDFSDDGTTVNQGTNCGHDCSVGGKLGGGEGDGPEGPSPQSPDRPATGADAVEESRGWACPFRKHDPLLFNVRDHFSCSHLPFRTFGKLKEHLNRNHAPQAGHGERCPSRAAAGNECTCNISSSRMGVEVMEKINDMACPTPQKQPTWEAMYKVLFGRLEPVPNADWEPPIELEEYFFEIKQRLDVFRERVKLETRNLIPDHEATQVRIWSSMTDIFVFFLEQTMSSCQRRVRGNTGISYFGPDCSWSRSPGTADIGSIPHELLGFGDWSNMFHDRGLGGEQIVHRDVCPPSSLLLAVRRGERGFFCRVDCTNQEQLAILGMELPLAGSGTAKLRTAAEVQKKEEEERASMEVDEDDRRTLTPDSTLSPMDTSRVSSRTSAASRSQSEDQSTDDEDAESGGSDDEDAIADEMISRVCDIVLRYCGGPTRATSNADLDAIGQAVGTAVTDFVYELLNELSAAPRIVQCTGRGTTGPSPTFTPEPSGGGFTGSSGAPGDRRAGLGGQGASNSGHGSQGFGGNGPTKPGQGGLAHGKDPPAEFRWSCPYRKHNPQRFSISNKRYKQCATTGWRTFDRLKRHLRDKHNPTPIECSRCKEGFRNVEALDQHNLSQPPCEVRNAAPTDGVNPDDGMSAHVVRRLNSRREEDRIPSWEILYRALFPAETAIPIPDFEPPEETTCSELRRYMNAALPDLQQEISKITPAMANAIIELVQRSQDQAFTKYETSLQQKLGSKRSSAPEDSVMSAKRPRMSSNQALAQPPHALLQFPPPPQQHQTIHPRHTDQGWVDVSRPTDSQPQPRVNNQRQPRGQDWTILPAGRPSNPQPQALPVNDASAIFMQQQGVPIMGGMSAPTFLSGTGSEPTGSDNFQMSSNVFGELDNIGAWSASMTDTPGPLSTDMNAYSFDGGSFYPVGGNRNMSSGNTEVDEDTGSYTDIGRLPPSA</sequence>
<comment type="caution">
    <text evidence="2">The sequence shown here is derived from an EMBL/GenBank/DDBJ whole genome shotgun (WGS) entry which is preliminary data.</text>
</comment>
<feature type="region of interest" description="Disordered" evidence="1">
    <location>
        <begin position="449"/>
        <end position="519"/>
    </location>
</feature>
<evidence type="ECO:0000313" key="3">
    <source>
        <dbReference type="Proteomes" id="UP001175000"/>
    </source>
</evidence>
<feature type="compositionally biased region" description="Low complexity" evidence="1">
    <location>
        <begin position="904"/>
        <end position="918"/>
    </location>
</feature>
<gene>
    <name evidence="2" type="ORF">B0T14DRAFT_512438</name>
</gene>
<reference evidence="2" key="1">
    <citation type="submission" date="2023-06" db="EMBL/GenBank/DDBJ databases">
        <title>Genome-scale phylogeny and comparative genomics of the fungal order Sordariales.</title>
        <authorList>
            <consortium name="Lawrence Berkeley National Laboratory"/>
            <person name="Hensen N."/>
            <person name="Bonometti L."/>
            <person name="Westerberg I."/>
            <person name="Brannstrom I.O."/>
            <person name="Guillou S."/>
            <person name="Cros-Aarteil S."/>
            <person name="Calhoun S."/>
            <person name="Haridas S."/>
            <person name="Kuo A."/>
            <person name="Mondo S."/>
            <person name="Pangilinan J."/>
            <person name="Riley R."/>
            <person name="Labutti K."/>
            <person name="Andreopoulos B."/>
            <person name="Lipzen A."/>
            <person name="Chen C."/>
            <person name="Yanf M."/>
            <person name="Daum C."/>
            <person name="Ng V."/>
            <person name="Clum A."/>
            <person name="Steindorff A."/>
            <person name="Ohm R."/>
            <person name="Martin F."/>
            <person name="Silar P."/>
            <person name="Natvig D."/>
            <person name="Lalanne C."/>
            <person name="Gautier V."/>
            <person name="Ament-Velasquez S.L."/>
            <person name="Kruys A."/>
            <person name="Hutchinson M.I."/>
            <person name="Powell A.J."/>
            <person name="Barry K."/>
            <person name="Miller A.N."/>
            <person name="Grigoriev I.V."/>
            <person name="Debuchy R."/>
            <person name="Gladieux P."/>
            <person name="Thoren M.H."/>
            <person name="Johannesson H."/>
        </authorList>
    </citation>
    <scope>NUCLEOTIDE SEQUENCE</scope>
    <source>
        <strain evidence="2">CBS 606.72</strain>
    </source>
</reference>
<evidence type="ECO:0000313" key="2">
    <source>
        <dbReference type="EMBL" id="KAK0627335.1"/>
    </source>
</evidence>
<dbReference type="PANTHER" id="PTHR38166:SF1">
    <property type="entry name" value="C2H2-TYPE DOMAIN-CONTAINING PROTEIN"/>
    <property type="match status" value="1"/>
</dbReference>
<feature type="compositionally biased region" description="Low complexity" evidence="1">
    <location>
        <begin position="482"/>
        <end position="499"/>
    </location>
</feature>
<accession>A0AA40C702</accession>
<feature type="compositionally biased region" description="Low complexity" evidence="1">
    <location>
        <begin position="579"/>
        <end position="593"/>
    </location>
</feature>
<dbReference type="AlphaFoldDB" id="A0AA40C702"/>
<protein>
    <recommendedName>
        <fullName evidence="4">C2H2-type domain-containing protein</fullName>
    </recommendedName>
</protein>